<name>A0A2W2B2C6_9BACT</name>
<evidence type="ECO:0000313" key="2">
    <source>
        <dbReference type="Proteomes" id="UP000248745"/>
    </source>
</evidence>
<gene>
    <name evidence="1" type="ORF">DN068_02265</name>
</gene>
<dbReference type="NCBIfam" id="NF038153">
    <property type="entry name" value="lant_leader_L1a"/>
    <property type="match status" value="1"/>
</dbReference>
<dbReference type="NCBIfam" id="NF038158">
    <property type="entry name" value="lant_leader_L1b"/>
    <property type="match status" value="1"/>
</dbReference>
<dbReference type="OrthoDB" id="687516at2"/>
<dbReference type="InterPro" id="IPR058238">
    <property type="entry name" value="Lant_leader_dom"/>
</dbReference>
<protein>
    <submittedName>
        <fullName evidence="1">Uncharacterized protein</fullName>
    </submittedName>
</protein>
<sequence length="122" mass="13261">MQHVTIGEGTKVTAKCQSPAVMGDLQVQTADVPVHGINDSAVLLRQENRIALSESAMKKVELNVAKLQLHKDKVSNLTNEQMNEIKGGGILWSLIGCCQSVVEPPQTSRTYDDSQCICTPKN</sequence>
<organism evidence="1 2">
    <name type="scientific">Taibaiella soli</name>
    <dbReference type="NCBI Taxonomy" id="1649169"/>
    <lineage>
        <taxon>Bacteria</taxon>
        <taxon>Pseudomonadati</taxon>
        <taxon>Bacteroidota</taxon>
        <taxon>Chitinophagia</taxon>
        <taxon>Chitinophagales</taxon>
        <taxon>Chitinophagaceae</taxon>
        <taxon>Taibaiella</taxon>
    </lineage>
</organism>
<dbReference type="Proteomes" id="UP000248745">
    <property type="component" value="Unassembled WGS sequence"/>
</dbReference>
<evidence type="ECO:0000313" key="1">
    <source>
        <dbReference type="EMBL" id="PZF74424.1"/>
    </source>
</evidence>
<dbReference type="RefSeq" id="WP_110997262.1">
    <property type="nucleotide sequence ID" value="NZ_QKTW01000003.1"/>
</dbReference>
<proteinExistence type="predicted"/>
<reference evidence="1 2" key="1">
    <citation type="submission" date="2018-06" db="EMBL/GenBank/DDBJ databases">
        <title>Mucibacter soli gen. nov., sp. nov., a new member of the family Chitinophagaceae producing mucin.</title>
        <authorList>
            <person name="Kim M.-K."/>
            <person name="Park S."/>
            <person name="Kim T.-S."/>
            <person name="Joung Y."/>
            <person name="Han J.-H."/>
            <person name="Kim S.B."/>
        </authorList>
    </citation>
    <scope>NUCLEOTIDE SEQUENCE [LARGE SCALE GENOMIC DNA]</scope>
    <source>
        <strain evidence="1 2">R1-15</strain>
    </source>
</reference>
<accession>A0A2W2B2C6</accession>
<dbReference type="EMBL" id="QKTW01000003">
    <property type="protein sequence ID" value="PZF74424.1"/>
    <property type="molecule type" value="Genomic_DNA"/>
</dbReference>
<keyword evidence="2" id="KW-1185">Reference proteome</keyword>
<dbReference type="AlphaFoldDB" id="A0A2W2B2C6"/>
<comment type="caution">
    <text evidence="1">The sequence shown here is derived from an EMBL/GenBank/DDBJ whole genome shotgun (WGS) entry which is preliminary data.</text>
</comment>